<dbReference type="EMBL" id="FN667742">
    <property type="protein sequence ID" value="CBJ91450.1"/>
    <property type="molecule type" value="Genomic_DNA"/>
</dbReference>
<dbReference type="KEGG" id="xne:XNC1_3403"/>
<keyword evidence="2" id="KW-1185">Reference proteome</keyword>
<evidence type="ECO:0000313" key="1">
    <source>
        <dbReference type="EMBL" id="CBJ91450.1"/>
    </source>
</evidence>
<dbReference type="HOGENOM" id="CLU_2426287_0_0_6"/>
<evidence type="ECO:0000313" key="2">
    <source>
        <dbReference type="Proteomes" id="UP000008075"/>
    </source>
</evidence>
<accession>D3V9A0</accession>
<dbReference type="AlphaFoldDB" id="D3V9A0"/>
<dbReference type="GeneID" id="24904702"/>
<dbReference type="Proteomes" id="UP000008075">
    <property type="component" value="Chromosome"/>
</dbReference>
<organism evidence="1 2">
    <name type="scientific">Xenorhabdus nematophila (strain ATCC 19061 / DSM 3370 / CCUG 14189 / LMG 1036 / NCIMB 9965 / AN6)</name>
    <dbReference type="NCBI Taxonomy" id="406817"/>
    <lineage>
        <taxon>Bacteria</taxon>
        <taxon>Pseudomonadati</taxon>
        <taxon>Pseudomonadota</taxon>
        <taxon>Gammaproteobacteria</taxon>
        <taxon>Enterobacterales</taxon>
        <taxon>Morganellaceae</taxon>
        <taxon>Xenorhabdus</taxon>
    </lineage>
</organism>
<proteinExistence type="predicted"/>
<dbReference type="RefSeq" id="WP_013185028.1">
    <property type="nucleotide sequence ID" value="NC_014228.1"/>
</dbReference>
<gene>
    <name evidence="1" type="ordered locus">XNC1_3403</name>
</gene>
<dbReference type="STRING" id="406817.XNC1_3403"/>
<name>D3V9A0_XENNA</name>
<sequence>MKTVERANNAQPTGNYADKSAATKQIFASFVSSSRGTEADDNNGNRIGMYAIDGRIYFTAHRDNKWVGDVEYPNRGGQMALRDELYGMAAY</sequence>
<protein>
    <submittedName>
        <fullName evidence="1">Uncharacterized protein</fullName>
    </submittedName>
</protein>
<reference evidence="1 2" key="1">
    <citation type="journal article" date="2011" name="PLoS ONE">
        <title>The entomopathogenic bacterial endosymbionts xenorhabdus and photorhabdus: convergent lifestyles from divergent genomes.</title>
        <authorList>
            <person name="Chaston J.M."/>
            <person name="Suen G."/>
            <person name="Tucker S.L."/>
            <person name="Andersen A.W."/>
            <person name="Bhasin A."/>
            <person name="Bode E."/>
            <person name="Bode H.B."/>
            <person name="Brachmann A.O."/>
            <person name="Cowles C.E."/>
            <person name="Cowles K.N."/>
            <person name="Darby C."/>
            <person name="de Leon L."/>
            <person name="Drace K."/>
            <person name="Du Z."/>
            <person name="Givaudan A."/>
            <person name="Herbert Tran E.E."/>
            <person name="Jewell K.A."/>
            <person name="Knack J.J."/>
            <person name="Krasomil-Osterfeld K.C."/>
            <person name="Kukor R."/>
            <person name="Lanois A."/>
            <person name="Latreille P."/>
            <person name="Leimgruber N.K."/>
            <person name="Lipke C.M."/>
            <person name="Liu R."/>
            <person name="Lu X."/>
            <person name="Martens E.C."/>
            <person name="Marri P.R."/>
            <person name="Medigue C."/>
            <person name="Menard M.L."/>
            <person name="Miller N.M."/>
            <person name="Morales-Soto N."/>
            <person name="Norton S."/>
            <person name="Ogier J.C."/>
            <person name="Orchard S.S."/>
            <person name="Park D."/>
            <person name="Park Y."/>
            <person name="Qurollo B.A."/>
            <person name="Sugar D.R."/>
            <person name="Richards G.R."/>
            <person name="Rouy Z."/>
            <person name="Slominski B."/>
            <person name="Slominski K."/>
            <person name="Snyder H."/>
            <person name="Tjaden B.C."/>
            <person name="van der Hoeven R."/>
            <person name="Welch R.D."/>
            <person name="Wheeler C."/>
            <person name="Xiang B."/>
            <person name="Barbazuk B."/>
            <person name="Gaudriault S."/>
            <person name="Goodner B."/>
            <person name="Slater S.C."/>
            <person name="Forst S."/>
            <person name="Goldman B.S."/>
            <person name="Goodrich-Blair H."/>
        </authorList>
    </citation>
    <scope>NUCLEOTIDE SEQUENCE [LARGE SCALE GENOMIC DNA]</scope>
    <source>
        <strain evidence="2">ATCC 19061 / DSM 3370 / CCUG 14189 / LMG 1036 / NCIMB 9965 / AN6</strain>
    </source>
</reference>